<gene>
    <name evidence="3" type="ORF">A3E09_01010</name>
</gene>
<protein>
    <recommendedName>
        <fullName evidence="5">Metal-dependent hydrolase</fullName>
    </recommendedName>
</protein>
<keyword evidence="1" id="KW-0472">Membrane</keyword>
<accession>A0A1G2CDA5</accession>
<keyword evidence="1" id="KW-1133">Transmembrane helix</keyword>
<evidence type="ECO:0000313" key="3">
    <source>
        <dbReference type="EMBL" id="OGY99171.1"/>
    </source>
</evidence>
<feature type="chain" id="PRO_5044496716" description="Metal-dependent hydrolase" evidence="2">
    <location>
        <begin position="26"/>
        <end position="152"/>
    </location>
</feature>
<feature type="transmembrane region" description="Helical" evidence="1">
    <location>
        <begin position="73"/>
        <end position="98"/>
    </location>
</feature>
<sequence>MLLTSHLAATLLLSQALAFSGPELAAAVIGGVALDLDHLFISRKWLGDVQNFFRKGTSTHGEVMQHSWLQEPLFGLAAGVFIGLGVQAVFASVQWWVFPLSQALHIGMDALMNYEHRPLVPLSKWSYRGFVRSATVTETIISSAALLTIFLS</sequence>
<dbReference type="AlphaFoldDB" id="A0A1G2CDA5"/>
<name>A0A1G2CDA5_9BACT</name>
<keyword evidence="1" id="KW-0812">Transmembrane</keyword>
<evidence type="ECO:0000313" key="4">
    <source>
        <dbReference type="Proteomes" id="UP000178796"/>
    </source>
</evidence>
<dbReference type="EMBL" id="MHKY01000016">
    <property type="protein sequence ID" value="OGY99171.1"/>
    <property type="molecule type" value="Genomic_DNA"/>
</dbReference>
<dbReference type="InterPro" id="IPR007404">
    <property type="entry name" value="YdjM-like"/>
</dbReference>
<dbReference type="Proteomes" id="UP000178796">
    <property type="component" value="Unassembled WGS sequence"/>
</dbReference>
<evidence type="ECO:0000256" key="1">
    <source>
        <dbReference type="SAM" id="Phobius"/>
    </source>
</evidence>
<keyword evidence="2" id="KW-0732">Signal</keyword>
<feature type="signal peptide" evidence="2">
    <location>
        <begin position="1"/>
        <end position="25"/>
    </location>
</feature>
<evidence type="ECO:0008006" key="5">
    <source>
        <dbReference type="Google" id="ProtNLM"/>
    </source>
</evidence>
<dbReference type="Pfam" id="PF04307">
    <property type="entry name" value="YdjM"/>
    <property type="match status" value="1"/>
</dbReference>
<reference evidence="3 4" key="1">
    <citation type="journal article" date="2016" name="Nat. Commun.">
        <title>Thousands of microbial genomes shed light on interconnected biogeochemical processes in an aquifer system.</title>
        <authorList>
            <person name="Anantharaman K."/>
            <person name="Brown C.T."/>
            <person name="Hug L.A."/>
            <person name="Sharon I."/>
            <person name="Castelle C.J."/>
            <person name="Probst A.J."/>
            <person name="Thomas B.C."/>
            <person name="Singh A."/>
            <person name="Wilkins M.J."/>
            <person name="Karaoz U."/>
            <person name="Brodie E.L."/>
            <person name="Williams K.H."/>
            <person name="Hubbard S.S."/>
            <person name="Banfield J.F."/>
        </authorList>
    </citation>
    <scope>NUCLEOTIDE SEQUENCE [LARGE SCALE GENOMIC DNA]</scope>
</reference>
<proteinExistence type="predicted"/>
<evidence type="ECO:0000256" key="2">
    <source>
        <dbReference type="SAM" id="SignalP"/>
    </source>
</evidence>
<organism evidence="3 4">
    <name type="scientific">Candidatus Liptonbacteria bacterium RIFCSPHIGHO2_12_FULL_60_13</name>
    <dbReference type="NCBI Taxonomy" id="1798648"/>
    <lineage>
        <taxon>Bacteria</taxon>
        <taxon>Candidatus Liptoniibacteriota</taxon>
    </lineage>
</organism>
<comment type="caution">
    <text evidence="3">The sequence shown here is derived from an EMBL/GenBank/DDBJ whole genome shotgun (WGS) entry which is preliminary data.</text>
</comment>